<dbReference type="InterPro" id="IPR015424">
    <property type="entry name" value="PyrdxlP-dep_Trfase"/>
</dbReference>
<dbReference type="RefSeq" id="WP_343956835.1">
    <property type="nucleotide sequence ID" value="NZ_BAAAMN010000020.1"/>
</dbReference>
<name>A0ABN2UBH4_9MICC</name>
<dbReference type="PROSITE" id="PS00600">
    <property type="entry name" value="AA_TRANSFER_CLASS_3"/>
    <property type="match status" value="1"/>
</dbReference>
<comment type="similarity">
    <text evidence="1 3">Belongs to the class-III pyridoxal-phosphate-dependent aminotransferase family.</text>
</comment>
<dbReference type="Gene3D" id="3.40.640.10">
    <property type="entry name" value="Type I PLP-dependent aspartate aminotransferase-like (Major domain)"/>
    <property type="match status" value="1"/>
</dbReference>
<evidence type="ECO:0000256" key="3">
    <source>
        <dbReference type="RuleBase" id="RU003560"/>
    </source>
</evidence>
<keyword evidence="2 3" id="KW-0663">Pyridoxal phosphate</keyword>
<dbReference type="InterPro" id="IPR049704">
    <property type="entry name" value="Aminotrans_3_PPA_site"/>
</dbReference>
<organism evidence="4 5">
    <name type="scientific">Yaniella flava</name>
    <dbReference type="NCBI Taxonomy" id="287930"/>
    <lineage>
        <taxon>Bacteria</taxon>
        <taxon>Bacillati</taxon>
        <taxon>Actinomycetota</taxon>
        <taxon>Actinomycetes</taxon>
        <taxon>Micrococcales</taxon>
        <taxon>Micrococcaceae</taxon>
        <taxon>Yaniella</taxon>
    </lineage>
</organism>
<dbReference type="Pfam" id="PF00202">
    <property type="entry name" value="Aminotran_3"/>
    <property type="match status" value="1"/>
</dbReference>
<accession>A0ABN2UBH4</accession>
<reference evidence="5" key="1">
    <citation type="journal article" date="2019" name="Int. J. Syst. Evol. Microbiol.">
        <title>The Global Catalogue of Microorganisms (GCM) 10K type strain sequencing project: providing services to taxonomists for standard genome sequencing and annotation.</title>
        <authorList>
            <consortium name="The Broad Institute Genomics Platform"/>
            <consortium name="The Broad Institute Genome Sequencing Center for Infectious Disease"/>
            <person name="Wu L."/>
            <person name="Ma J."/>
        </authorList>
    </citation>
    <scope>NUCLEOTIDE SEQUENCE [LARGE SCALE GENOMIC DNA]</scope>
    <source>
        <strain evidence="5">JCM 13595</strain>
    </source>
</reference>
<dbReference type="EMBL" id="BAAAMN010000020">
    <property type="protein sequence ID" value="GAA2033969.1"/>
    <property type="molecule type" value="Genomic_DNA"/>
</dbReference>
<gene>
    <name evidence="4" type="ORF">GCM10009720_13170</name>
</gene>
<proteinExistence type="inferred from homology"/>
<dbReference type="Proteomes" id="UP001501461">
    <property type="component" value="Unassembled WGS sequence"/>
</dbReference>
<evidence type="ECO:0000256" key="2">
    <source>
        <dbReference type="ARBA" id="ARBA00022898"/>
    </source>
</evidence>
<keyword evidence="5" id="KW-1185">Reference proteome</keyword>
<dbReference type="InterPro" id="IPR015422">
    <property type="entry name" value="PyrdxlP-dep_Trfase_small"/>
</dbReference>
<dbReference type="InterPro" id="IPR015421">
    <property type="entry name" value="PyrdxlP-dep_Trfase_major"/>
</dbReference>
<dbReference type="PANTHER" id="PTHR43094">
    <property type="entry name" value="AMINOTRANSFERASE"/>
    <property type="match status" value="1"/>
</dbReference>
<sequence>MTVTNSAQITDALKAEGERAYDLDRKHVFHSWSAQGGLDPFKVVKTEGSFVWDSDGKRYIDFSSQMVNTNIGHQHPKVVEAIQEQAGKIATIAPAHASAPRSEAARLIAERAPQGMDYVFFTNGGADANEHAIRMARLHTGKSKVLSAYRSYHGGTDLAMNVTGDPRRLPIDQASAGTVHFMPCYPYRSYFNAETEEEEVQRALEHLEQTIILEGPNTIAALILETVPGTAGIYVPPEGYMAGVRELTEKYGIIFIADEVMAGFGRTGTWFAVDLWDITPDLITFAKGVNSGYVPLGGVVINEAIYDTFRDRVYPGGLTYSGHPLATAAAVGAIEAMTNEQMLDNATRLGNDLIGPELRRMKEQHPAIGDVRGVGCFWAVELVSNRDTKEPLAPYGGSSTAMGEVIGKCKELGLLVFANFNRIHVVPPLNTADDVVREGLAVLDEALALADKHYQG</sequence>
<dbReference type="Gene3D" id="3.90.1150.10">
    <property type="entry name" value="Aspartate Aminotransferase, domain 1"/>
    <property type="match status" value="1"/>
</dbReference>
<dbReference type="NCBIfam" id="NF004718">
    <property type="entry name" value="PRK06062.1"/>
    <property type="match status" value="1"/>
</dbReference>
<dbReference type="CDD" id="cd00610">
    <property type="entry name" value="OAT_like"/>
    <property type="match status" value="1"/>
</dbReference>
<comment type="caution">
    <text evidence="4">The sequence shown here is derived from an EMBL/GenBank/DDBJ whole genome shotgun (WGS) entry which is preliminary data.</text>
</comment>
<dbReference type="PANTHER" id="PTHR43094:SF1">
    <property type="entry name" value="AMINOTRANSFERASE CLASS-III"/>
    <property type="match status" value="1"/>
</dbReference>
<evidence type="ECO:0000256" key="1">
    <source>
        <dbReference type="ARBA" id="ARBA00008954"/>
    </source>
</evidence>
<dbReference type="SUPFAM" id="SSF53383">
    <property type="entry name" value="PLP-dependent transferases"/>
    <property type="match status" value="1"/>
</dbReference>
<dbReference type="GO" id="GO:0008483">
    <property type="term" value="F:transaminase activity"/>
    <property type="evidence" value="ECO:0007669"/>
    <property type="project" value="UniProtKB-KW"/>
</dbReference>
<evidence type="ECO:0000313" key="5">
    <source>
        <dbReference type="Proteomes" id="UP001501461"/>
    </source>
</evidence>
<protein>
    <submittedName>
        <fullName evidence="4">Aspartate aminotransferase family protein</fullName>
    </submittedName>
</protein>
<evidence type="ECO:0000313" key="4">
    <source>
        <dbReference type="EMBL" id="GAA2033969.1"/>
    </source>
</evidence>
<dbReference type="InterPro" id="IPR005814">
    <property type="entry name" value="Aminotrans_3"/>
</dbReference>
<keyword evidence="4" id="KW-0808">Transferase</keyword>
<keyword evidence="4" id="KW-0032">Aminotransferase</keyword>